<dbReference type="AlphaFoldDB" id="A0A392V6U9"/>
<keyword evidence="2" id="KW-1185">Reference proteome</keyword>
<reference evidence="1 2" key="1">
    <citation type="journal article" date="2018" name="Front. Plant Sci.">
        <title>Red Clover (Trifolium pratense) and Zigzag Clover (T. medium) - A Picture of Genomic Similarities and Differences.</title>
        <authorList>
            <person name="Dluhosova J."/>
            <person name="Istvanek J."/>
            <person name="Nedelnik J."/>
            <person name="Repkova J."/>
        </authorList>
    </citation>
    <scope>NUCLEOTIDE SEQUENCE [LARGE SCALE GENOMIC DNA]</scope>
    <source>
        <strain evidence="2">cv. 10/8</strain>
        <tissue evidence="1">Leaf</tissue>
    </source>
</reference>
<name>A0A392V6U9_9FABA</name>
<dbReference type="Proteomes" id="UP000265520">
    <property type="component" value="Unassembled WGS sequence"/>
</dbReference>
<feature type="non-terminal residue" evidence="1">
    <location>
        <position position="73"/>
    </location>
</feature>
<dbReference type="PANTHER" id="PTHR34539:SF15">
    <property type="match status" value="1"/>
</dbReference>
<accession>A0A392V6U9</accession>
<sequence length="73" mass="7964">ETENATEPETVNTTVQGLESVMKSFEDEIFALGQGSDPNHVPESNEFNPNLGYLLEASDDELGLPPTVVQNEE</sequence>
<evidence type="ECO:0000313" key="1">
    <source>
        <dbReference type="EMBL" id="MCI84058.1"/>
    </source>
</evidence>
<organism evidence="1 2">
    <name type="scientific">Trifolium medium</name>
    <dbReference type="NCBI Taxonomy" id="97028"/>
    <lineage>
        <taxon>Eukaryota</taxon>
        <taxon>Viridiplantae</taxon>
        <taxon>Streptophyta</taxon>
        <taxon>Embryophyta</taxon>
        <taxon>Tracheophyta</taxon>
        <taxon>Spermatophyta</taxon>
        <taxon>Magnoliopsida</taxon>
        <taxon>eudicotyledons</taxon>
        <taxon>Gunneridae</taxon>
        <taxon>Pentapetalae</taxon>
        <taxon>rosids</taxon>
        <taxon>fabids</taxon>
        <taxon>Fabales</taxon>
        <taxon>Fabaceae</taxon>
        <taxon>Papilionoideae</taxon>
        <taxon>50 kb inversion clade</taxon>
        <taxon>NPAAA clade</taxon>
        <taxon>Hologalegina</taxon>
        <taxon>IRL clade</taxon>
        <taxon>Trifolieae</taxon>
        <taxon>Trifolium</taxon>
    </lineage>
</organism>
<dbReference type="PANTHER" id="PTHR34539">
    <property type="entry name" value="T6J4.11 PROTEIN"/>
    <property type="match status" value="1"/>
</dbReference>
<dbReference type="EMBL" id="LXQA011081932">
    <property type="protein sequence ID" value="MCI84058.1"/>
    <property type="molecule type" value="Genomic_DNA"/>
</dbReference>
<feature type="non-terminal residue" evidence="1">
    <location>
        <position position="1"/>
    </location>
</feature>
<evidence type="ECO:0000313" key="2">
    <source>
        <dbReference type="Proteomes" id="UP000265520"/>
    </source>
</evidence>
<proteinExistence type="predicted"/>
<protein>
    <submittedName>
        <fullName evidence="1">Uncharacterized protein</fullName>
    </submittedName>
</protein>
<comment type="caution">
    <text evidence="1">The sequence shown here is derived from an EMBL/GenBank/DDBJ whole genome shotgun (WGS) entry which is preliminary data.</text>
</comment>